<keyword evidence="1" id="KW-0812">Transmembrane</keyword>
<dbReference type="EMBL" id="LR134155">
    <property type="protein sequence ID" value="VEA71595.1"/>
    <property type="molecule type" value="Genomic_DNA"/>
</dbReference>
<keyword evidence="1" id="KW-1133">Transmembrane helix</keyword>
<gene>
    <name evidence="3" type="ORF">NCTC9419_03159</name>
</gene>
<dbReference type="STRING" id="61652.AXX16_0021"/>
<dbReference type="AlphaFoldDB" id="A0A447QND8"/>
<evidence type="ECO:0000313" key="3">
    <source>
        <dbReference type="EMBL" id="VEA71595.1"/>
    </source>
</evidence>
<dbReference type="Pfam" id="PF07811">
    <property type="entry name" value="TadE"/>
    <property type="match status" value="1"/>
</dbReference>
<evidence type="ECO:0000313" key="4">
    <source>
        <dbReference type="Proteomes" id="UP000271603"/>
    </source>
</evidence>
<evidence type="ECO:0000259" key="2">
    <source>
        <dbReference type="Pfam" id="PF07811"/>
    </source>
</evidence>
<dbReference type="Proteomes" id="UP000271603">
    <property type="component" value="Chromosome"/>
</dbReference>
<evidence type="ECO:0000256" key="1">
    <source>
        <dbReference type="SAM" id="Phobius"/>
    </source>
</evidence>
<feature type="transmembrane region" description="Helical" evidence="1">
    <location>
        <begin position="21"/>
        <end position="41"/>
    </location>
</feature>
<proteinExistence type="predicted"/>
<reference evidence="3 4" key="1">
    <citation type="submission" date="2018-12" db="EMBL/GenBank/DDBJ databases">
        <authorList>
            <consortium name="Pathogen Informatics"/>
        </authorList>
    </citation>
    <scope>NUCLEOTIDE SEQUENCE [LARGE SCALE GENOMIC DNA]</scope>
    <source>
        <strain evidence="3 4">NCTC9419</strain>
    </source>
</reference>
<protein>
    <submittedName>
        <fullName evidence="3">Flp pilus assembly protein TadG</fullName>
    </submittedName>
</protein>
<dbReference type="RefSeq" id="WP_128144172.1">
    <property type="nucleotide sequence ID" value="NZ_JACYQC010000003.1"/>
</dbReference>
<keyword evidence="1" id="KW-0472">Membrane</keyword>
<dbReference type="InterPro" id="IPR012495">
    <property type="entry name" value="TadE-like_dom"/>
</dbReference>
<organism evidence="3 4">
    <name type="scientific">Serratia rubidaea</name>
    <name type="common">Serratia marinorubra</name>
    <dbReference type="NCBI Taxonomy" id="61652"/>
    <lineage>
        <taxon>Bacteria</taxon>
        <taxon>Pseudomonadati</taxon>
        <taxon>Pseudomonadota</taxon>
        <taxon>Gammaproteobacteria</taxon>
        <taxon>Enterobacterales</taxon>
        <taxon>Yersiniaceae</taxon>
        <taxon>Serratia</taxon>
    </lineage>
</organism>
<sequence length="169" mass="19053">MLAGWKSKASRWALVKDRRGVATIEFALTVALFIMLVLFMAESARLAYVSSVIDLAVSEAAKEAKNASAAQAGGYRARFEKRLTEQGGSLWGFLTRADAVTINIGYARSIDDMVATGGGSSSRYRPLARYQLSYRYHPMFFPFPHMWADNLMNREVIFVQEFERSKFME</sequence>
<accession>A0A447QND8</accession>
<name>A0A447QND8_SERRU</name>
<feature type="domain" description="TadE-like" evidence="2">
    <location>
        <begin position="20"/>
        <end position="61"/>
    </location>
</feature>